<evidence type="ECO:0000313" key="16">
    <source>
        <dbReference type="EMBL" id="KAG0726846.1"/>
    </source>
</evidence>
<evidence type="ECO:0000256" key="7">
    <source>
        <dbReference type="ARBA" id="ARBA00022833"/>
    </source>
</evidence>
<dbReference type="SUPFAM" id="SSF47473">
    <property type="entry name" value="EF-hand"/>
    <property type="match status" value="2"/>
</dbReference>
<dbReference type="Pfam" id="PF09068">
    <property type="entry name" value="EF-hand_2"/>
    <property type="match status" value="1"/>
</dbReference>
<dbReference type="GO" id="GO:0045202">
    <property type="term" value="C:synapse"/>
    <property type="evidence" value="ECO:0007669"/>
    <property type="project" value="GOC"/>
</dbReference>
<dbReference type="Pfam" id="PF09069">
    <property type="entry name" value="EF-hand_3"/>
    <property type="match status" value="1"/>
</dbReference>
<dbReference type="InterPro" id="IPR015153">
    <property type="entry name" value="EF-hand_dom_typ1"/>
</dbReference>
<protein>
    <submittedName>
        <fullName evidence="16">Dystrophin, isoform E</fullName>
    </submittedName>
</protein>
<evidence type="ECO:0000256" key="3">
    <source>
        <dbReference type="ARBA" id="ARBA00022475"/>
    </source>
</evidence>
<evidence type="ECO:0000256" key="10">
    <source>
        <dbReference type="ARBA" id="ARBA00023203"/>
    </source>
</evidence>
<dbReference type="PANTHER" id="PTHR12268:SF14">
    <property type="entry name" value="DYSTROPHIN-1"/>
    <property type="match status" value="1"/>
</dbReference>
<dbReference type="Gene3D" id="3.30.60.90">
    <property type="match status" value="1"/>
</dbReference>
<dbReference type="GO" id="GO:0042383">
    <property type="term" value="C:sarcolemma"/>
    <property type="evidence" value="ECO:0007669"/>
    <property type="project" value="UniProtKB-SubCell"/>
</dbReference>
<keyword evidence="10" id="KW-0009">Actin-binding</keyword>
<reference evidence="16" key="1">
    <citation type="submission" date="2020-07" db="EMBL/GenBank/DDBJ databases">
        <title>The High-quality genome of the commercially important snow crab, Chionoecetes opilio.</title>
        <authorList>
            <person name="Jeong J.-H."/>
            <person name="Ryu S."/>
        </authorList>
    </citation>
    <scope>NUCLEOTIDE SEQUENCE</scope>
    <source>
        <strain evidence="16">MADBK_172401_WGS</strain>
        <tissue evidence="16">Digestive gland</tissue>
    </source>
</reference>
<organism evidence="16 17">
    <name type="scientific">Chionoecetes opilio</name>
    <name type="common">Atlantic snow crab</name>
    <name type="synonym">Cancer opilio</name>
    <dbReference type="NCBI Taxonomy" id="41210"/>
    <lineage>
        <taxon>Eukaryota</taxon>
        <taxon>Metazoa</taxon>
        <taxon>Ecdysozoa</taxon>
        <taxon>Arthropoda</taxon>
        <taxon>Crustacea</taxon>
        <taxon>Multicrustacea</taxon>
        <taxon>Malacostraca</taxon>
        <taxon>Eumalacostraca</taxon>
        <taxon>Eucarida</taxon>
        <taxon>Decapoda</taxon>
        <taxon>Pleocyemata</taxon>
        <taxon>Brachyura</taxon>
        <taxon>Eubrachyura</taxon>
        <taxon>Majoidea</taxon>
        <taxon>Majidae</taxon>
        <taxon>Chionoecetes</taxon>
    </lineage>
</organism>
<keyword evidence="8" id="KW-0106">Calcium</keyword>
<dbReference type="Gene3D" id="2.20.70.10">
    <property type="match status" value="1"/>
</dbReference>
<name>A0A8J4YPP8_CHIOP</name>
<keyword evidence="17" id="KW-1185">Reference proteome</keyword>
<evidence type="ECO:0000313" key="17">
    <source>
        <dbReference type="Proteomes" id="UP000770661"/>
    </source>
</evidence>
<gene>
    <name evidence="16" type="primary">Dys_1</name>
    <name evidence="16" type="ORF">GWK47_035785</name>
</gene>
<evidence type="ECO:0000256" key="1">
    <source>
        <dbReference type="ARBA" id="ARBA00004245"/>
    </source>
</evidence>
<dbReference type="PROSITE" id="PS50135">
    <property type="entry name" value="ZF_ZZ_2"/>
    <property type="match status" value="1"/>
</dbReference>
<evidence type="ECO:0000256" key="12">
    <source>
        <dbReference type="PROSITE-ProRule" id="PRU00228"/>
    </source>
</evidence>
<evidence type="ECO:0000256" key="13">
    <source>
        <dbReference type="SAM" id="MobiDB-lite"/>
    </source>
</evidence>
<evidence type="ECO:0000256" key="5">
    <source>
        <dbReference type="ARBA" id="ARBA00022723"/>
    </source>
</evidence>
<evidence type="ECO:0000256" key="9">
    <source>
        <dbReference type="ARBA" id="ARBA00023136"/>
    </source>
</evidence>
<dbReference type="PROSITE" id="PS50020">
    <property type="entry name" value="WW_DOMAIN_2"/>
    <property type="match status" value="1"/>
</dbReference>
<dbReference type="InterPro" id="IPR015154">
    <property type="entry name" value="EF-hand_dom_typ2"/>
</dbReference>
<feature type="compositionally biased region" description="Acidic residues" evidence="13">
    <location>
        <begin position="372"/>
        <end position="384"/>
    </location>
</feature>
<dbReference type="Pfam" id="PF00397">
    <property type="entry name" value="WW"/>
    <property type="match status" value="1"/>
</dbReference>
<keyword evidence="3" id="KW-1003">Cell membrane</keyword>
<comment type="subcellular location">
    <subcellularLocation>
        <location evidence="2">Cell membrane</location>
        <location evidence="2">Sarcolemma</location>
        <topology evidence="2">Peripheral membrane protein</topology>
        <orientation evidence="2">Cytoplasmic side</orientation>
    </subcellularLocation>
    <subcellularLocation>
        <location evidence="1">Cytoplasm</location>
        <location evidence="1">Cytoskeleton</location>
    </subcellularLocation>
</comment>
<keyword evidence="4" id="KW-0963">Cytoplasm</keyword>
<dbReference type="AlphaFoldDB" id="A0A8J4YPP8"/>
<evidence type="ECO:0000256" key="8">
    <source>
        <dbReference type="ARBA" id="ARBA00022837"/>
    </source>
</evidence>
<evidence type="ECO:0000256" key="11">
    <source>
        <dbReference type="ARBA" id="ARBA00023212"/>
    </source>
</evidence>
<keyword evidence="5" id="KW-0479">Metal-binding</keyword>
<dbReference type="GO" id="GO:0005737">
    <property type="term" value="C:cytoplasm"/>
    <property type="evidence" value="ECO:0007669"/>
    <property type="project" value="UniProtKB-ARBA"/>
</dbReference>
<dbReference type="InterPro" id="IPR043145">
    <property type="entry name" value="Znf_ZZ_sf"/>
</dbReference>
<dbReference type="Pfam" id="PF00569">
    <property type="entry name" value="ZZ"/>
    <property type="match status" value="1"/>
</dbReference>
<keyword evidence="6 12" id="KW-0863">Zinc-finger</keyword>
<feature type="region of interest" description="Disordered" evidence="13">
    <location>
        <begin position="368"/>
        <end position="422"/>
    </location>
</feature>
<dbReference type="PROSITE" id="PS01159">
    <property type="entry name" value="WW_DOMAIN_1"/>
    <property type="match status" value="1"/>
</dbReference>
<dbReference type="InterPro" id="IPR001202">
    <property type="entry name" value="WW_dom"/>
</dbReference>
<keyword evidence="9" id="KW-0472">Membrane</keyword>
<dbReference type="Gene3D" id="1.10.238.10">
    <property type="entry name" value="EF-hand"/>
    <property type="match status" value="2"/>
</dbReference>
<feature type="domain" description="ZZ-type" evidence="15">
    <location>
        <begin position="260"/>
        <end position="316"/>
    </location>
</feature>
<dbReference type="GO" id="GO:0050804">
    <property type="term" value="P:modulation of chemical synaptic transmission"/>
    <property type="evidence" value="ECO:0007669"/>
    <property type="project" value="UniProtKB-ARBA"/>
</dbReference>
<keyword evidence="7" id="KW-0862">Zinc</keyword>
<dbReference type="InterPro" id="IPR000433">
    <property type="entry name" value="Znf_ZZ"/>
</dbReference>
<dbReference type="CDD" id="cd02334">
    <property type="entry name" value="ZZ_dystrophin"/>
    <property type="match status" value="1"/>
</dbReference>
<evidence type="ECO:0000256" key="2">
    <source>
        <dbReference type="ARBA" id="ARBA00004278"/>
    </source>
</evidence>
<dbReference type="SUPFAM" id="SSF51045">
    <property type="entry name" value="WW domain"/>
    <property type="match status" value="1"/>
</dbReference>
<accession>A0A8J4YPP8</accession>
<dbReference type="GO" id="GO:0003779">
    <property type="term" value="F:actin binding"/>
    <property type="evidence" value="ECO:0007669"/>
    <property type="project" value="UniProtKB-KW"/>
</dbReference>
<dbReference type="PANTHER" id="PTHR12268">
    <property type="entry name" value="E3 UBIQUITIN-PROTEIN LIGASE KCMF1"/>
    <property type="match status" value="1"/>
</dbReference>
<dbReference type="GO" id="GO:0016010">
    <property type="term" value="C:dystrophin-associated glycoprotein complex"/>
    <property type="evidence" value="ECO:0007669"/>
    <property type="project" value="UniProtKB-ARBA"/>
</dbReference>
<dbReference type="Proteomes" id="UP000770661">
    <property type="component" value="Unassembled WGS sequence"/>
</dbReference>
<evidence type="ECO:0000256" key="4">
    <source>
        <dbReference type="ARBA" id="ARBA00022490"/>
    </source>
</evidence>
<evidence type="ECO:0000256" key="6">
    <source>
        <dbReference type="ARBA" id="ARBA00022771"/>
    </source>
</evidence>
<evidence type="ECO:0000259" key="14">
    <source>
        <dbReference type="PROSITE" id="PS50020"/>
    </source>
</evidence>
<feature type="compositionally biased region" description="Basic and acidic residues" evidence="13">
    <location>
        <begin position="395"/>
        <end position="412"/>
    </location>
</feature>
<dbReference type="SMART" id="SM00456">
    <property type="entry name" value="WW"/>
    <property type="match status" value="1"/>
</dbReference>
<keyword evidence="11" id="KW-0206">Cytoskeleton</keyword>
<dbReference type="InterPro" id="IPR050774">
    <property type="entry name" value="KCMF1/Dystrophin"/>
</dbReference>
<dbReference type="InterPro" id="IPR011992">
    <property type="entry name" value="EF-hand-dom_pair"/>
</dbReference>
<dbReference type="InterPro" id="IPR036020">
    <property type="entry name" value="WW_dom_sf"/>
</dbReference>
<feature type="domain" description="WW" evidence="14">
    <location>
        <begin position="7"/>
        <end position="40"/>
    </location>
</feature>
<comment type="caution">
    <text evidence="16">The sequence shown here is derived from an EMBL/GenBank/DDBJ whole genome shotgun (WGS) entry which is preliminary data.</text>
</comment>
<proteinExistence type="predicted"/>
<dbReference type="SMART" id="SM00291">
    <property type="entry name" value="ZnF_ZZ"/>
    <property type="match status" value="1"/>
</dbReference>
<evidence type="ECO:0000259" key="15">
    <source>
        <dbReference type="PROSITE" id="PS50135"/>
    </source>
</evidence>
<dbReference type="GO" id="GO:0005856">
    <property type="term" value="C:cytoskeleton"/>
    <property type="evidence" value="ECO:0007669"/>
    <property type="project" value="UniProtKB-SubCell"/>
</dbReference>
<dbReference type="EMBL" id="JACEEZ010003940">
    <property type="protein sequence ID" value="KAG0726846.1"/>
    <property type="molecule type" value="Genomic_DNA"/>
</dbReference>
<dbReference type="SUPFAM" id="SSF57850">
    <property type="entry name" value="RING/U-box"/>
    <property type="match status" value="1"/>
</dbReference>
<dbReference type="GO" id="GO:0046716">
    <property type="term" value="P:muscle cell cellular homeostasis"/>
    <property type="evidence" value="ECO:0007669"/>
    <property type="project" value="UniProtKB-ARBA"/>
</dbReference>
<sequence>MVETLEGHVLQDWTRARTPSGVPYYVNHSRGVTQWDHPEYVRIFEEIQSLNSVKYAAYRTACKLRRLQTRLKLQDVSLQNVASAFDSVGLRTGENSDLVEVKQVEEVVQRVLRGGHKQRQGPAVLASHLTINLLLNIYDLGRSGMVQVLGCKVLLVVLCGGRLQEKYRYLFNQVADHNNCCTRRRLAAILRDLARIPELLSEQPSFGLSLVSAAVESCFKEVEGEVGMTEEVLLAWLLREPQTLVWWTTLYRLTAAELVCHDVKCGVCKQRPIIGLRYQCLRCLGYNQCQDCFLHARTSRGHKLSHPIQEYCHETSGKEWRRALVKIMKHRLKARPGYAKPRYLAIPSSPSLVSDATSVLCEGQSSVSWSETSEDDHHEEEEEELFSRTILNTSHESEGESREGTEGEHRAAEPTILPTSPRHQIHSVILHLQDGHRQLEEGASGSVVEAYTQQLQTQINKLQQVLQKVTCGPVLQRGSSRQTRPAHEVGRVLPRLESTPIVGERGLLLNLSPIVTRPSHDDTAVMDNKENHWVSLGLLSGGDNRVLLACTCNPSDVQSLCASVPLFLKKTEHHRGWNGFYYIPLLQVENPNGCQVKEGRHAEPPRPPLTPHHANTGLPADCSGEKTVAQAPGLPSFTEVNFSDLTSMTCGAGSPSESHMEMRGSCQAGDASASDIKHELENILLQLDQIFLSAESQTGESGGGQDSQGVVAAACELGDILAEYVNAVPSQPD</sequence>
<dbReference type="GO" id="GO:0099536">
    <property type="term" value="P:synaptic signaling"/>
    <property type="evidence" value="ECO:0007669"/>
    <property type="project" value="TreeGrafter"/>
</dbReference>
<dbReference type="CDD" id="cd00201">
    <property type="entry name" value="WW"/>
    <property type="match status" value="1"/>
</dbReference>
<dbReference type="GO" id="GO:0008270">
    <property type="term" value="F:zinc ion binding"/>
    <property type="evidence" value="ECO:0007669"/>
    <property type="project" value="UniProtKB-KW"/>
</dbReference>
<dbReference type="OrthoDB" id="10014385at2759"/>